<name>A0A922LMD8_SCHHA</name>
<dbReference type="RefSeq" id="XP_051070388.1">
    <property type="nucleotide sequence ID" value="XM_051210401.1"/>
</dbReference>
<gene>
    <name evidence="2" type="ORF">MS3_00002773</name>
</gene>
<evidence type="ECO:0000313" key="3">
    <source>
        <dbReference type="Proteomes" id="UP000471633"/>
    </source>
</evidence>
<feature type="region of interest" description="Disordered" evidence="1">
    <location>
        <begin position="171"/>
        <end position="291"/>
    </location>
</feature>
<evidence type="ECO:0000256" key="1">
    <source>
        <dbReference type="SAM" id="MobiDB-lite"/>
    </source>
</evidence>
<reference evidence="2" key="4">
    <citation type="journal article" date="2022" name="PLoS Pathog.">
        <title>Chromosome-level genome of Schistosoma haematobium underpins genome-wide explorations of molecular variation.</title>
        <authorList>
            <person name="Stroehlein A.J."/>
            <person name="Korhonen P.K."/>
            <person name="Lee V.V."/>
            <person name="Ralph S.A."/>
            <person name="Mentink-Kane M."/>
            <person name="You H."/>
            <person name="McManus D.P."/>
            <person name="Tchuente L.T."/>
            <person name="Stothard J.R."/>
            <person name="Kaur P."/>
            <person name="Dudchenko O."/>
            <person name="Aiden E.L."/>
            <person name="Yang B."/>
            <person name="Yang H."/>
            <person name="Emery A.M."/>
            <person name="Webster B.L."/>
            <person name="Brindley P.J."/>
            <person name="Rollinson D."/>
            <person name="Chang B.C.H."/>
            <person name="Gasser R.B."/>
            <person name="Young N.D."/>
        </authorList>
    </citation>
    <scope>NUCLEOTIDE SEQUENCE</scope>
</reference>
<feature type="compositionally biased region" description="Polar residues" evidence="1">
    <location>
        <begin position="184"/>
        <end position="196"/>
    </location>
</feature>
<feature type="compositionally biased region" description="Polar residues" evidence="1">
    <location>
        <begin position="204"/>
        <end position="225"/>
    </location>
</feature>
<dbReference type="Proteomes" id="UP000471633">
    <property type="component" value="Unassembled WGS sequence"/>
</dbReference>
<reference evidence="2" key="1">
    <citation type="journal article" date="2012" name="Nat. Genet.">
        <title>Whole-genome sequence of Schistosoma haematobium.</title>
        <authorList>
            <person name="Young N.D."/>
            <person name="Jex A.R."/>
            <person name="Li B."/>
            <person name="Liu S."/>
            <person name="Yang L."/>
            <person name="Xiong Z."/>
            <person name="Li Y."/>
            <person name="Cantacessi C."/>
            <person name="Hall R.S."/>
            <person name="Xu X."/>
            <person name="Chen F."/>
            <person name="Wu X."/>
            <person name="Zerlotini A."/>
            <person name="Oliveira G."/>
            <person name="Hofmann A."/>
            <person name="Zhang G."/>
            <person name="Fang X."/>
            <person name="Kang Y."/>
            <person name="Campbell B.E."/>
            <person name="Loukas A."/>
            <person name="Ranganathan S."/>
            <person name="Rollinson D."/>
            <person name="Rinaldi G."/>
            <person name="Brindley P.J."/>
            <person name="Yang H."/>
            <person name="Wang J."/>
            <person name="Wang J."/>
            <person name="Gasser R.B."/>
        </authorList>
    </citation>
    <scope>NUCLEOTIDE SEQUENCE</scope>
</reference>
<dbReference type="GeneID" id="75577009"/>
<feature type="compositionally biased region" description="Basic and acidic residues" evidence="1">
    <location>
        <begin position="272"/>
        <end position="281"/>
    </location>
</feature>
<accession>A0A922LMD8</accession>
<reference evidence="2" key="3">
    <citation type="submission" date="2021-06" db="EMBL/GenBank/DDBJ databases">
        <title>Chromosome-level genome assembly for S. haematobium.</title>
        <authorList>
            <person name="Stroehlein A.J."/>
        </authorList>
    </citation>
    <scope>NUCLEOTIDE SEQUENCE</scope>
</reference>
<protein>
    <submittedName>
        <fullName evidence="2">Uncharacterized protein</fullName>
    </submittedName>
</protein>
<organism evidence="2 3">
    <name type="scientific">Schistosoma haematobium</name>
    <name type="common">Blood fluke</name>
    <dbReference type="NCBI Taxonomy" id="6185"/>
    <lineage>
        <taxon>Eukaryota</taxon>
        <taxon>Metazoa</taxon>
        <taxon>Spiralia</taxon>
        <taxon>Lophotrochozoa</taxon>
        <taxon>Platyhelminthes</taxon>
        <taxon>Trematoda</taxon>
        <taxon>Digenea</taxon>
        <taxon>Strigeidida</taxon>
        <taxon>Schistosomatoidea</taxon>
        <taxon>Schistosomatidae</taxon>
        <taxon>Schistosoma</taxon>
    </lineage>
</organism>
<evidence type="ECO:0000313" key="2">
    <source>
        <dbReference type="EMBL" id="KAH9589860.1"/>
    </source>
</evidence>
<dbReference type="EMBL" id="AMPZ03000002">
    <property type="protein sequence ID" value="KAH9589860.1"/>
    <property type="molecule type" value="Genomic_DNA"/>
</dbReference>
<dbReference type="KEGG" id="shx:MS3_00002773"/>
<feature type="compositionally biased region" description="Low complexity" evidence="1">
    <location>
        <begin position="226"/>
        <end position="239"/>
    </location>
</feature>
<comment type="caution">
    <text evidence="2">The sequence shown here is derived from an EMBL/GenBank/DDBJ whole genome shotgun (WGS) entry which is preliminary data.</text>
</comment>
<sequence length="291" mass="31164">MTTVQSSTNASVCSGPPKRTVVHKYHSFRKILPKSDRPVMLPTAPGFSIPPFSTNTAALGRFSVSSSSFGMYRPGPLSANTVLPCEVTTSRTYIMDIGTSNLTDDSSSIPIRRNLCATSLALANSNQSILATNPASQLLKSLLERDDSRSATGVVTTFAAENNLSFSMSTVVSSSSSTSGSGTPLWNQPAHQSRGTWQLGKRAVSSSNHRSPSDSVSLKISQSVFPTSSNSQPHSSPNSSNPPPILPPTLRLTPGPTSRLQQLQQHYQRQQEAQRRFEQDSLSKLGVADSV</sequence>
<proteinExistence type="predicted"/>
<feature type="compositionally biased region" description="Low complexity" evidence="1">
    <location>
        <begin position="248"/>
        <end position="271"/>
    </location>
</feature>
<feature type="compositionally biased region" description="Low complexity" evidence="1">
    <location>
        <begin position="171"/>
        <end position="183"/>
    </location>
</feature>
<dbReference type="AlphaFoldDB" id="A0A922LMD8"/>
<dbReference type="CTD" id="75577009"/>
<keyword evidence="3" id="KW-1185">Reference proteome</keyword>
<reference evidence="2" key="2">
    <citation type="journal article" date="2019" name="Gigascience">
        <title>High-quality Schistosoma haematobium genome achieved by single-molecule and long-range sequencing.</title>
        <authorList>
            <person name="Stroehlein A.J."/>
            <person name="Korhonen P.K."/>
            <person name="Chong T.M."/>
            <person name="Lim Y.L."/>
            <person name="Chan K.G."/>
            <person name="Webster B."/>
            <person name="Rollinson D."/>
            <person name="Brindley P.J."/>
            <person name="Gasser R.B."/>
            <person name="Young N.D."/>
        </authorList>
    </citation>
    <scope>NUCLEOTIDE SEQUENCE</scope>
</reference>